<dbReference type="InterPro" id="IPR036869">
    <property type="entry name" value="J_dom_sf"/>
</dbReference>
<evidence type="ECO:0000256" key="4">
    <source>
        <dbReference type="ARBA" id="ARBA00022723"/>
    </source>
</evidence>
<keyword evidence="9" id="KW-1185">Reference proteome</keyword>
<dbReference type="InterPro" id="IPR036671">
    <property type="entry name" value="DPH_MB_sf"/>
</dbReference>
<dbReference type="SUPFAM" id="SSF144217">
    <property type="entry name" value="CSL zinc finger"/>
    <property type="match status" value="1"/>
</dbReference>
<keyword evidence="4" id="KW-0479">Metal-binding</keyword>
<dbReference type="Gene3D" id="3.10.660.10">
    <property type="entry name" value="DPH Zinc finger"/>
    <property type="match status" value="1"/>
</dbReference>
<proteinExistence type="inferred from homology"/>
<dbReference type="InterPro" id="IPR001623">
    <property type="entry name" value="DnaJ_domain"/>
</dbReference>
<dbReference type="SMART" id="SM00271">
    <property type="entry name" value="DnaJ"/>
    <property type="match status" value="1"/>
</dbReference>
<evidence type="ECO:0000256" key="3">
    <source>
        <dbReference type="ARBA" id="ARBA00021797"/>
    </source>
</evidence>
<gene>
    <name evidence="8" type="ORF">KGF57_004462</name>
</gene>
<feature type="domain" description="DPH-type MB" evidence="7">
    <location>
        <begin position="106"/>
        <end position="201"/>
    </location>
</feature>
<dbReference type="PANTHER" id="PTHR45090">
    <property type="entry name" value="CHAPERONE PROTEIN DNAJ 20 CHLOROPLASTIC"/>
    <property type="match status" value="1"/>
</dbReference>
<keyword evidence="5" id="KW-0408">Iron</keyword>
<dbReference type="PROSITE" id="PS50076">
    <property type="entry name" value="DNAJ_2"/>
    <property type="match status" value="1"/>
</dbReference>
<dbReference type="PRINTS" id="PR00625">
    <property type="entry name" value="JDOMAIN"/>
</dbReference>
<evidence type="ECO:0000259" key="6">
    <source>
        <dbReference type="PROSITE" id="PS50076"/>
    </source>
</evidence>
<feature type="domain" description="J" evidence="6">
    <location>
        <begin position="6"/>
        <end position="91"/>
    </location>
</feature>
<evidence type="ECO:0000256" key="1">
    <source>
        <dbReference type="ARBA" id="ARBA00003474"/>
    </source>
</evidence>
<dbReference type="InterPro" id="IPR007872">
    <property type="entry name" value="DPH_MB_dom"/>
</dbReference>
<dbReference type="CDD" id="cd06257">
    <property type="entry name" value="DnaJ"/>
    <property type="match status" value="1"/>
</dbReference>
<dbReference type="GeneID" id="76152506"/>
<reference evidence="8 9" key="1">
    <citation type="journal article" date="2022" name="DNA Res.">
        <title>Genome analysis of five recently described species of the CUG-Ser clade uncovers Candida theae as a new hybrid lineage with pathogenic potential in the Candida parapsilosis species complex.</title>
        <authorList>
            <person name="Mixao V."/>
            <person name="Del Olmo V."/>
            <person name="Hegedusova E."/>
            <person name="Saus E."/>
            <person name="Pryszcz L."/>
            <person name="Cillingova A."/>
            <person name="Nosek J."/>
            <person name="Gabaldon T."/>
        </authorList>
    </citation>
    <scope>NUCLEOTIDE SEQUENCE [LARGE SCALE GENOMIC DNA]</scope>
    <source>
        <strain evidence="8 9">CBS 12239</strain>
    </source>
</reference>
<organism evidence="8 9">
    <name type="scientific">Candida theae</name>
    <dbReference type="NCBI Taxonomy" id="1198502"/>
    <lineage>
        <taxon>Eukaryota</taxon>
        <taxon>Fungi</taxon>
        <taxon>Dikarya</taxon>
        <taxon>Ascomycota</taxon>
        <taxon>Saccharomycotina</taxon>
        <taxon>Pichiomycetes</taxon>
        <taxon>Debaryomycetaceae</taxon>
        <taxon>Candida/Lodderomyces clade</taxon>
        <taxon>Candida</taxon>
    </lineage>
</organism>
<name>A0AAD5BC19_9ASCO</name>
<dbReference type="RefSeq" id="XP_051606999.1">
    <property type="nucleotide sequence ID" value="XM_051753974.1"/>
</dbReference>
<dbReference type="AlphaFoldDB" id="A0AAD5BC19"/>
<dbReference type="EMBL" id="JAIHNG010000161">
    <property type="protein sequence ID" value="KAI5949952.1"/>
    <property type="molecule type" value="Genomic_DNA"/>
</dbReference>
<dbReference type="Pfam" id="PF05207">
    <property type="entry name" value="Zn_ribbon_CSL"/>
    <property type="match status" value="1"/>
</dbReference>
<dbReference type="Pfam" id="PF00226">
    <property type="entry name" value="DnaJ"/>
    <property type="match status" value="1"/>
</dbReference>
<evidence type="ECO:0000259" key="7">
    <source>
        <dbReference type="PROSITE" id="PS51074"/>
    </source>
</evidence>
<dbReference type="SUPFAM" id="SSF46565">
    <property type="entry name" value="Chaperone J-domain"/>
    <property type="match status" value="1"/>
</dbReference>
<evidence type="ECO:0000313" key="9">
    <source>
        <dbReference type="Proteomes" id="UP001204833"/>
    </source>
</evidence>
<comment type="similarity">
    <text evidence="2">Belongs to the DPH4 family.</text>
</comment>
<dbReference type="PROSITE" id="PS51074">
    <property type="entry name" value="DPH_MB"/>
    <property type="match status" value="1"/>
</dbReference>
<dbReference type="Gene3D" id="1.10.287.110">
    <property type="entry name" value="DnaJ domain"/>
    <property type="match status" value="1"/>
</dbReference>
<dbReference type="InterPro" id="IPR053232">
    <property type="entry name" value="DnaJ_C/III_chloroplastic"/>
</dbReference>
<evidence type="ECO:0000256" key="5">
    <source>
        <dbReference type="ARBA" id="ARBA00023004"/>
    </source>
</evidence>
<evidence type="ECO:0000256" key="2">
    <source>
        <dbReference type="ARBA" id="ARBA00006169"/>
    </source>
</evidence>
<dbReference type="PANTHER" id="PTHR45090:SF4">
    <property type="entry name" value="J DOMAIN-CONTAINING PROTEIN"/>
    <property type="match status" value="1"/>
</dbReference>
<comment type="caution">
    <text evidence="8">The sequence shown here is derived from an EMBL/GenBank/DDBJ whole genome shotgun (WGS) entry which is preliminary data.</text>
</comment>
<protein>
    <recommendedName>
        <fullName evidence="3">Diphthamide biosynthesis protein 4</fullName>
    </recommendedName>
</protein>
<accession>A0AAD5BC19</accession>
<dbReference type="GO" id="GO:0046872">
    <property type="term" value="F:metal ion binding"/>
    <property type="evidence" value="ECO:0007669"/>
    <property type="project" value="UniProtKB-KW"/>
</dbReference>
<sequence>MIQQPTYYEILNIPSTATQDQIKVAYKSKLLSNHPDKKNPSVIITTTTTTTTISATSDSRATSSNPDINSIITAYATLSSPRLRAQYDSDLQTKSKISGVNLTGDGLDSFTLDDFQCIEVEKEKSEDSVADDVNDGNSDLDAHEVQFVKMCPRCQCEQGMVLTEEDLITKGTKSEDDQDGGRFDIIVQCNSCSLWIHVKYYEEVE</sequence>
<evidence type="ECO:0000313" key="8">
    <source>
        <dbReference type="EMBL" id="KAI5949952.1"/>
    </source>
</evidence>
<comment type="function">
    <text evidence="1">Required for the first step of diphthamide biosynthesis, the transfer of 3-amino-3-carboxypropyl from S-adenosyl-L-methionine to a histidine residue. Diphthamide is a post-translational modification of histidine which occurs in elongation factor 2.</text>
</comment>
<dbReference type="Proteomes" id="UP001204833">
    <property type="component" value="Unassembled WGS sequence"/>
</dbReference>